<keyword evidence="2 4" id="KW-0863">Zinc-finger</keyword>
<reference evidence="6" key="1">
    <citation type="submission" date="2016-02" db="EMBL/GenBank/DDBJ databases">
        <title>RNAseq analyses of the midgut from blood- or serum-fed Ixodes ricinus ticks.</title>
        <authorList>
            <person name="Perner J."/>
            <person name="Provaznik J."/>
            <person name="Schrenkova J."/>
            <person name="Urbanova V."/>
            <person name="Ribeiro J.M."/>
            <person name="Kopacek P."/>
        </authorList>
    </citation>
    <scope>NUCLEOTIDE SEQUENCE</scope>
    <source>
        <tissue evidence="6">Gut</tissue>
    </source>
</reference>
<evidence type="ECO:0000256" key="3">
    <source>
        <dbReference type="ARBA" id="ARBA00022833"/>
    </source>
</evidence>
<accession>A0A131Y698</accession>
<dbReference type="AlphaFoldDB" id="A0A131Y698"/>
<dbReference type="Gene3D" id="2.60.210.10">
    <property type="entry name" value="Apoptosis, Tumor Necrosis Factor Receptor Associated Protein 2, Chain A"/>
    <property type="match status" value="1"/>
</dbReference>
<dbReference type="InterPro" id="IPR049342">
    <property type="entry name" value="TRAF1-6_MATH_dom"/>
</dbReference>
<dbReference type="InterPro" id="IPR017907">
    <property type="entry name" value="Znf_RING_CS"/>
</dbReference>
<dbReference type="PROSITE" id="PS50089">
    <property type="entry name" value="ZF_RING_2"/>
    <property type="match status" value="1"/>
</dbReference>
<keyword evidence="1" id="KW-0479">Metal-binding</keyword>
<evidence type="ECO:0000259" key="5">
    <source>
        <dbReference type="PROSITE" id="PS50089"/>
    </source>
</evidence>
<evidence type="ECO:0000256" key="4">
    <source>
        <dbReference type="PROSITE-ProRule" id="PRU00175"/>
    </source>
</evidence>
<evidence type="ECO:0000256" key="1">
    <source>
        <dbReference type="ARBA" id="ARBA00022723"/>
    </source>
</evidence>
<dbReference type="InterPro" id="IPR008974">
    <property type="entry name" value="TRAF-like"/>
</dbReference>
<dbReference type="InterPro" id="IPR013083">
    <property type="entry name" value="Znf_RING/FYVE/PHD"/>
</dbReference>
<dbReference type="EMBL" id="GEFM01002220">
    <property type="protein sequence ID" value="JAP73576.1"/>
    <property type="molecule type" value="mRNA"/>
</dbReference>
<dbReference type="Pfam" id="PF21355">
    <property type="entry name" value="TRAF-mep_MATH"/>
    <property type="match status" value="1"/>
</dbReference>
<organism evidence="6">
    <name type="scientific">Ixodes ricinus</name>
    <name type="common">Common tick</name>
    <name type="synonym">Acarus ricinus</name>
    <dbReference type="NCBI Taxonomy" id="34613"/>
    <lineage>
        <taxon>Eukaryota</taxon>
        <taxon>Metazoa</taxon>
        <taxon>Ecdysozoa</taxon>
        <taxon>Arthropoda</taxon>
        <taxon>Chelicerata</taxon>
        <taxon>Arachnida</taxon>
        <taxon>Acari</taxon>
        <taxon>Parasitiformes</taxon>
        <taxon>Ixodida</taxon>
        <taxon>Ixodoidea</taxon>
        <taxon>Ixodidae</taxon>
        <taxon>Ixodinae</taxon>
        <taxon>Ixodes</taxon>
    </lineage>
</organism>
<dbReference type="PROSITE" id="PS00518">
    <property type="entry name" value="ZF_RING_1"/>
    <property type="match status" value="1"/>
</dbReference>
<dbReference type="Gene3D" id="3.30.40.10">
    <property type="entry name" value="Zinc/RING finger domain, C3HC4 (zinc finger)"/>
    <property type="match status" value="1"/>
</dbReference>
<dbReference type="InterPro" id="IPR001841">
    <property type="entry name" value="Znf_RING"/>
</dbReference>
<dbReference type="SUPFAM" id="SSF49599">
    <property type="entry name" value="TRAF domain-like"/>
    <property type="match status" value="1"/>
</dbReference>
<dbReference type="GO" id="GO:0008270">
    <property type="term" value="F:zinc ion binding"/>
    <property type="evidence" value="ECO:0007669"/>
    <property type="project" value="UniProtKB-KW"/>
</dbReference>
<protein>
    <submittedName>
        <fullName evidence="6">Putative secreted protein</fullName>
    </submittedName>
</protein>
<keyword evidence="3" id="KW-0862">Zinc</keyword>
<evidence type="ECO:0000256" key="2">
    <source>
        <dbReference type="ARBA" id="ARBA00022771"/>
    </source>
</evidence>
<evidence type="ECO:0000313" key="6">
    <source>
        <dbReference type="EMBL" id="JAP73576.1"/>
    </source>
</evidence>
<proteinExistence type="evidence at transcript level"/>
<feature type="domain" description="RING-type" evidence="5">
    <location>
        <begin position="33"/>
        <end position="68"/>
    </location>
</feature>
<name>A0A131Y698_IXORI</name>
<dbReference type="SUPFAM" id="SSF57850">
    <property type="entry name" value="RING/U-box"/>
    <property type="match status" value="1"/>
</dbReference>
<sequence>MEQSKAYPLAGFAYDWDWRPLEFDSPPNRMKVCSSCCVIPREVRVLPCRHALCDTCYERAERRCPMDQETFDEGRVERFSTSLEDVADRLVWCWNRRHGCTFKGMLVDMVNHFYSKCPCHVVQCFKCYASVLRADMAMHNVKCSSDAAESEKNASSADVALRRHFEEVRREVGGSLMNIADFMYNMESKLNSLSEHLHDDTVKNVEVRSTVVDVLTCAGRLAVTKTWRPRELSLLVSRVDYYSRISNYREEIFSVPSEVCGYSLRLGVSCQRDSGKLTLDFMVQFCKSSMDPCLGWPFSKAFTLALVNPRDSSGDLLCTVEASALRREPAFEMPGDGDNPPFKLVSSVPVLDKKAYWRKGTLEIRFEIKLSDA</sequence>